<dbReference type="InterPro" id="IPR010978">
    <property type="entry name" value="tRNA-bd_arm"/>
</dbReference>
<evidence type="ECO:0000313" key="15">
    <source>
        <dbReference type="Proteomes" id="UP000290243"/>
    </source>
</evidence>
<dbReference type="NCBIfam" id="NF004349">
    <property type="entry name" value="PRK05729.1"/>
    <property type="match status" value="1"/>
</dbReference>
<gene>
    <name evidence="11 14" type="primary">valS</name>
    <name evidence="14" type="ORF">NCTC10168_00391</name>
</gene>
<sequence>MSLIDKLYNPKNFESRINKKWKDKKFFSTHDELKRPFTVILPPPNVTGSLHLGHALNEYIQDTVIRYKKLEGYDVMWVPGMDHAGIATQSKVENIIYQNEGLTRHDLGREKFLEKVWEWKEIYANKFREQWDALGLAFDYEKERFTLDKDNNDAVNKAFIELYNKGLIYKDIKAINWDPKLQTALSNIEVINEPTEQIMYYIKYPLVGSNENLVIATVRTETLLSDVAVVFNPNDDRYKHLHGKFVKHPLTNKIIPLIADEYVDINFASGLMKLSAHAEVDIDLIKKHNLEVIESIDKTGKIHFETSIFNGLDRFEARKEIAKYLKENNFLEKEEKVTSNVGYSERSKAPVEILVMPQWFVKMEKFSKDILNHLKTKDAVKFFPERFINVLENWMNNAYDWTISRQLWWGHRIPAWYKEDEIKVQIESPGEGWVQDSDVLDTWFSSGLAPFSFLGWPNDDKLLKRYYPTSLLVTAYDIIFFWVARMYLFGLEFTNEKPFEEIIIHGLIRDEQNRKMSKSLNNGIEPLKVIDEFGSDALRYFIITNTTPGFDIRFSNEKIKSAWALCNKIWNIARYIQMLEDDDSKGTTEVDRWINNRLFDFKQKIDKLMQKYEFTNIGTEINNFVYNEFSSWYIELLRIKPNKKAALNNLKNMLIILHPFLPFLTDYLFEIIFNDELLEHENPKINLSRCTRINTVDNVIKVINILRKYREDKKISKKEIIYFDTNVSKSDFFVESVNKLANANIKENDDTLFIDGKIQVRIKESDEVKNNYLEDLKLKIEKVKFEIQRAENMLNNENFIKKAPEAKINLEKEKLEKYRKELKEYNDEVSKWS</sequence>
<dbReference type="InterPro" id="IPR033705">
    <property type="entry name" value="Anticodon_Ia_Val"/>
</dbReference>
<dbReference type="InterPro" id="IPR013155">
    <property type="entry name" value="M/V/L/I-tRNA-synth_anticd-bd"/>
</dbReference>
<dbReference type="EC" id="6.1.1.9" evidence="11"/>
<keyword evidence="5 11" id="KW-0547">Nucleotide-binding</keyword>
<evidence type="ECO:0000256" key="5">
    <source>
        <dbReference type="ARBA" id="ARBA00022741"/>
    </source>
</evidence>
<name>A0A449B4H1_9BACT</name>
<dbReference type="PROSITE" id="PS00178">
    <property type="entry name" value="AA_TRNA_LIGASE_I"/>
    <property type="match status" value="1"/>
</dbReference>
<evidence type="ECO:0000313" key="14">
    <source>
        <dbReference type="EMBL" id="VEU75469.1"/>
    </source>
</evidence>
<dbReference type="PANTHER" id="PTHR11946:SF93">
    <property type="entry name" value="VALINE--TRNA LIGASE, CHLOROPLASTIC_MITOCHONDRIAL 2"/>
    <property type="match status" value="1"/>
</dbReference>
<evidence type="ECO:0000256" key="9">
    <source>
        <dbReference type="ARBA" id="ARBA00023146"/>
    </source>
</evidence>
<dbReference type="AlphaFoldDB" id="A0A449B4H1"/>
<dbReference type="GO" id="GO:0005524">
    <property type="term" value="F:ATP binding"/>
    <property type="evidence" value="ECO:0007669"/>
    <property type="project" value="UniProtKB-UniRule"/>
</dbReference>
<evidence type="ECO:0000256" key="10">
    <source>
        <dbReference type="ARBA" id="ARBA00047552"/>
    </source>
</evidence>
<comment type="domain">
    <text evidence="11">The C-terminal coiled-coil domain is crucial for aminoacylation activity.</text>
</comment>
<dbReference type="PANTHER" id="PTHR11946">
    <property type="entry name" value="VALYL-TRNA SYNTHETASES"/>
    <property type="match status" value="1"/>
</dbReference>
<dbReference type="SUPFAM" id="SSF50677">
    <property type="entry name" value="ValRS/IleRS/LeuRS editing domain"/>
    <property type="match status" value="1"/>
</dbReference>
<dbReference type="GO" id="GO:0006438">
    <property type="term" value="P:valyl-tRNA aminoacylation"/>
    <property type="evidence" value="ECO:0007669"/>
    <property type="project" value="UniProtKB-UniRule"/>
</dbReference>
<evidence type="ECO:0000256" key="11">
    <source>
        <dbReference type="HAMAP-Rule" id="MF_02004"/>
    </source>
</evidence>
<proteinExistence type="inferred from homology"/>
<dbReference type="InterPro" id="IPR037118">
    <property type="entry name" value="Val-tRNA_synth_C_sf"/>
</dbReference>
<dbReference type="InterPro" id="IPR014729">
    <property type="entry name" value="Rossmann-like_a/b/a_fold"/>
</dbReference>
<dbReference type="PRINTS" id="PR00986">
    <property type="entry name" value="TRNASYNTHVAL"/>
</dbReference>
<reference evidence="14 15" key="1">
    <citation type="submission" date="2019-01" db="EMBL/GenBank/DDBJ databases">
        <authorList>
            <consortium name="Pathogen Informatics"/>
        </authorList>
    </citation>
    <scope>NUCLEOTIDE SEQUENCE [LARGE SCALE GENOMIC DNA]</scope>
    <source>
        <strain evidence="14 15">NCTC10168</strain>
    </source>
</reference>
<dbReference type="InterPro" id="IPR002300">
    <property type="entry name" value="aa-tRNA-synth_Ia"/>
</dbReference>
<dbReference type="SUPFAM" id="SSF46589">
    <property type="entry name" value="tRNA-binding arm"/>
    <property type="match status" value="1"/>
</dbReference>
<dbReference type="GO" id="GO:0005829">
    <property type="term" value="C:cytosol"/>
    <property type="evidence" value="ECO:0007669"/>
    <property type="project" value="TreeGrafter"/>
</dbReference>
<keyword evidence="7 11" id="KW-0648">Protein biosynthesis</keyword>
<dbReference type="InterPro" id="IPR001412">
    <property type="entry name" value="aa-tRNA-synth_I_CS"/>
</dbReference>
<dbReference type="OrthoDB" id="9810365at2"/>
<dbReference type="CDD" id="cd07962">
    <property type="entry name" value="Anticodon_Ia_Val"/>
    <property type="match status" value="1"/>
</dbReference>
<feature type="short sequence motif" description="'HIGH' region" evidence="11">
    <location>
        <begin position="44"/>
        <end position="54"/>
    </location>
</feature>
<dbReference type="Gene3D" id="1.10.287.380">
    <property type="entry name" value="Valyl-tRNA synthetase, C-terminal domain"/>
    <property type="match status" value="1"/>
</dbReference>
<dbReference type="Gene3D" id="3.40.50.620">
    <property type="entry name" value="HUPs"/>
    <property type="match status" value="2"/>
</dbReference>
<dbReference type="InterPro" id="IPR009080">
    <property type="entry name" value="tRNAsynth_Ia_anticodon-bd"/>
</dbReference>
<dbReference type="Pfam" id="PF08264">
    <property type="entry name" value="Anticodon_1"/>
    <property type="match status" value="1"/>
</dbReference>
<comment type="subcellular location">
    <subcellularLocation>
        <location evidence="1 11">Cytoplasm</location>
    </subcellularLocation>
</comment>
<feature type="coiled-coil region" evidence="11">
    <location>
        <begin position="773"/>
        <end position="828"/>
    </location>
</feature>
<dbReference type="InterPro" id="IPR009008">
    <property type="entry name" value="Val/Leu/Ile-tRNA-synth_edit"/>
</dbReference>
<dbReference type="Pfam" id="PF00133">
    <property type="entry name" value="tRNA-synt_1"/>
    <property type="match status" value="2"/>
</dbReference>
<keyword evidence="4 11" id="KW-0436">Ligase</keyword>
<dbReference type="FunFam" id="3.40.50.620:FF:000032">
    <property type="entry name" value="Valine--tRNA ligase"/>
    <property type="match status" value="1"/>
</dbReference>
<evidence type="ECO:0000256" key="6">
    <source>
        <dbReference type="ARBA" id="ARBA00022840"/>
    </source>
</evidence>
<evidence type="ECO:0000256" key="3">
    <source>
        <dbReference type="ARBA" id="ARBA00022490"/>
    </source>
</evidence>
<accession>A0A449B4H1</accession>
<comment type="similarity">
    <text evidence="11">Belongs to the class-I aminoacyl-tRNA synthetase family. ValS type 1 subfamily.</text>
</comment>
<keyword evidence="6 11" id="KW-0067">ATP-binding</keyword>
<evidence type="ECO:0000259" key="13">
    <source>
        <dbReference type="Pfam" id="PF08264"/>
    </source>
</evidence>
<feature type="binding site" evidence="11">
    <location>
        <position position="518"/>
    </location>
    <ligand>
        <name>ATP</name>
        <dbReference type="ChEBI" id="CHEBI:30616"/>
    </ligand>
</feature>
<protein>
    <recommendedName>
        <fullName evidence="11">Valine--tRNA ligase</fullName>
        <ecNumber evidence="11">6.1.1.9</ecNumber>
    </recommendedName>
    <alternativeName>
        <fullName evidence="11">Valyl-tRNA synthetase</fullName>
        <shortName evidence="11">ValRS</shortName>
    </alternativeName>
</protein>
<dbReference type="GO" id="GO:0004832">
    <property type="term" value="F:valine-tRNA ligase activity"/>
    <property type="evidence" value="ECO:0007669"/>
    <property type="project" value="UniProtKB-UniRule"/>
</dbReference>
<keyword evidence="15" id="KW-1185">Reference proteome</keyword>
<evidence type="ECO:0000256" key="1">
    <source>
        <dbReference type="ARBA" id="ARBA00004496"/>
    </source>
</evidence>
<feature type="short sequence motif" description="'KMSKS' region" evidence="11">
    <location>
        <begin position="515"/>
        <end position="519"/>
    </location>
</feature>
<feature type="domain" description="Methionyl/Valyl/Leucyl/Isoleucyl-tRNA synthetase anticodon-binding" evidence="13">
    <location>
        <begin position="591"/>
        <end position="719"/>
    </location>
</feature>
<evidence type="ECO:0000256" key="2">
    <source>
        <dbReference type="ARBA" id="ARBA00011245"/>
    </source>
</evidence>
<comment type="subunit">
    <text evidence="2 11">Monomer.</text>
</comment>
<dbReference type="KEGG" id="mmau:NCTC10168_00391"/>
<evidence type="ECO:0000256" key="7">
    <source>
        <dbReference type="ARBA" id="ARBA00022917"/>
    </source>
</evidence>
<dbReference type="SUPFAM" id="SSF47323">
    <property type="entry name" value="Anticodon-binding domain of a subclass of class I aminoacyl-tRNA synthetases"/>
    <property type="match status" value="1"/>
</dbReference>
<dbReference type="EMBL" id="LR215037">
    <property type="protein sequence ID" value="VEU75469.1"/>
    <property type="molecule type" value="Genomic_DNA"/>
</dbReference>
<dbReference type="SUPFAM" id="SSF52374">
    <property type="entry name" value="Nucleotidylyl transferase"/>
    <property type="match status" value="1"/>
</dbReference>
<dbReference type="GO" id="GO:0002161">
    <property type="term" value="F:aminoacyl-tRNA deacylase activity"/>
    <property type="evidence" value="ECO:0007669"/>
    <property type="project" value="InterPro"/>
</dbReference>
<organism evidence="14 15">
    <name type="scientific">Mycoplasmopsis maculosa</name>
    <dbReference type="NCBI Taxonomy" id="114885"/>
    <lineage>
        <taxon>Bacteria</taxon>
        <taxon>Bacillati</taxon>
        <taxon>Mycoplasmatota</taxon>
        <taxon>Mycoplasmoidales</taxon>
        <taxon>Metamycoplasmataceae</taxon>
        <taxon>Mycoplasmopsis</taxon>
    </lineage>
</organism>
<feature type="domain" description="Aminoacyl-tRNA synthetase class Ia" evidence="12">
    <location>
        <begin position="426"/>
        <end position="555"/>
    </location>
</feature>
<comment type="function">
    <text evidence="11">Catalyzes the attachment of valine to tRNA(Val). As ValRS can inadvertently accommodate and process structurally similar amino acids such as threonine, to avoid such errors, it has a 'posttransfer' editing activity that hydrolyzes mischarged Thr-tRNA(Val) in a tRNA-dependent manner.</text>
</comment>
<dbReference type="CDD" id="cd00817">
    <property type="entry name" value="ValRS_core"/>
    <property type="match status" value="1"/>
</dbReference>
<keyword evidence="8 11" id="KW-0175">Coiled coil</keyword>
<dbReference type="RefSeq" id="WP_129646587.1">
    <property type="nucleotide sequence ID" value="NZ_LR215037.1"/>
</dbReference>
<evidence type="ECO:0000256" key="4">
    <source>
        <dbReference type="ARBA" id="ARBA00022598"/>
    </source>
</evidence>
<evidence type="ECO:0000256" key="8">
    <source>
        <dbReference type="ARBA" id="ARBA00023054"/>
    </source>
</evidence>
<comment type="catalytic activity">
    <reaction evidence="10 11">
        <text>tRNA(Val) + L-valine + ATP = L-valyl-tRNA(Val) + AMP + diphosphate</text>
        <dbReference type="Rhea" id="RHEA:10704"/>
        <dbReference type="Rhea" id="RHEA-COMP:9672"/>
        <dbReference type="Rhea" id="RHEA-COMP:9708"/>
        <dbReference type="ChEBI" id="CHEBI:30616"/>
        <dbReference type="ChEBI" id="CHEBI:33019"/>
        <dbReference type="ChEBI" id="CHEBI:57762"/>
        <dbReference type="ChEBI" id="CHEBI:78442"/>
        <dbReference type="ChEBI" id="CHEBI:78537"/>
        <dbReference type="ChEBI" id="CHEBI:456215"/>
        <dbReference type="EC" id="6.1.1.9"/>
    </reaction>
</comment>
<feature type="domain" description="Aminoacyl-tRNA synthetase class Ia" evidence="12">
    <location>
        <begin position="18"/>
        <end position="425"/>
    </location>
</feature>
<dbReference type="Gene3D" id="1.10.730.10">
    <property type="entry name" value="Isoleucyl-tRNA Synthetase, Domain 1"/>
    <property type="match status" value="1"/>
</dbReference>
<keyword evidence="3 11" id="KW-0963">Cytoplasm</keyword>
<comment type="domain">
    <text evidence="11">ValRS has two distinct active sites: one for aminoacylation and one for editing. The misactivated threonine is translocated from the active site to the editing site.</text>
</comment>
<dbReference type="InterPro" id="IPR002303">
    <property type="entry name" value="Valyl-tRNA_ligase"/>
</dbReference>
<keyword evidence="9 11" id="KW-0030">Aminoacyl-tRNA synthetase</keyword>
<dbReference type="HAMAP" id="MF_02004">
    <property type="entry name" value="Val_tRNA_synth_type1"/>
    <property type="match status" value="1"/>
</dbReference>
<dbReference type="Proteomes" id="UP000290243">
    <property type="component" value="Chromosome"/>
</dbReference>
<evidence type="ECO:0000259" key="12">
    <source>
        <dbReference type="Pfam" id="PF00133"/>
    </source>
</evidence>
<dbReference type="NCBIfam" id="TIGR00422">
    <property type="entry name" value="valS"/>
    <property type="match status" value="1"/>
</dbReference>